<evidence type="ECO:0000256" key="6">
    <source>
        <dbReference type="ARBA" id="ARBA00023010"/>
    </source>
</evidence>
<evidence type="ECO:0000313" key="10">
    <source>
        <dbReference type="EMBL" id="MTB64877.1"/>
    </source>
</evidence>
<organism evidence="11 13">
    <name type="scientific">Streptococcus zhangguiae</name>
    <dbReference type="NCBI Taxonomy" id="2664091"/>
    <lineage>
        <taxon>Bacteria</taxon>
        <taxon>Bacillati</taxon>
        <taxon>Bacillota</taxon>
        <taxon>Bacilli</taxon>
        <taxon>Lactobacillales</taxon>
        <taxon>Streptococcaceae</taxon>
        <taxon>Streptococcus</taxon>
    </lineage>
</organism>
<feature type="transmembrane region" description="Helical" evidence="8">
    <location>
        <begin position="246"/>
        <end position="266"/>
    </location>
</feature>
<evidence type="ECO:0000313" key="12">
    <source>
        <dbReference type="Proteomes" id="UP000435060"/>
    </source>
</evidence>
<name>A0A6I4RHI1_9STRE</name>
<feature type="transmembrane region" description="Helical" evidence="8">
    <location>
        <begin position="286"/>
        <end position="305"/>
    </location>
</feature>
<dbReference type="PIRSF" id="PIRSF004557">
    <property type="entry name" value="SecY"/>
    <property type="match status" value="1"/>
</dbReference>
<feature type="transmembrane region" description="Helical" evidence="8">
    <location>
        <begin position="189"/>
        <end position="209"/>
    </location>
</feature>
<dbReference type="InterPro" id="IPR014269">
    <property type="entry name" value="SecY2"/>
</dbReference>
<evidence type="ECO:0000256" key="7">
    <source>
        <dbReference type="ARBA" id="ARBA00023136"/>
    </source>
</evidence>
<feature type="transmembrane region" description="Helical" evidence="8">
    <location>
        <begin position="127"/>
        <end position="149"/>
    </location>
</feature>
<feature type="transmembrane region" description="Helical" evidence="8">
    <location>
        <begin position="156"/>
        <end position="177"/>
    </location>
</feature>
<dbReference type="InterPro" id="IPR002208">
    <property type="entry name" value="SecY/SEC61-alpha"/>
</dbReference>
<proteinExistence type="inferred from homology"/>
<dbReference type="PRINTS" id="PR00303">
    <property type="entry name" value="SECYTRNLCASE"/>
</dbReference>
<feature type="transmembrane region" description="Helical" evidence="8">
    <location>
        <begin position="100"/>
        <end position="121"/>
    </location>
</feature>
<keyword evidence="4 8" id="KW-0653">Protein transport</keyword>
<feature type="transmembrane region" description="Helical" evidence="8">
    <location>
        <begin position="337"/>
        <end position="362"/>
    </location>
</feature>
<keyword evidence="7 8" id="KW-0472">Membrane</keyword>
<comment type="subcellular location">
    <subcellularLocation>
        <location evidence="8">Cell membrane</location>
        <topology evidence="8">Multi-pass membrane protein</topology>
    </subcellularLocation>
</comment>
<evidence type="ECO:0000256" key="9">
    <source>
        <dbReference type="NCBIfam" id="TIGR02920"/>
    </source>
</evidence>
<keyword evidence="2 8" id="KW-1003">Cell membrane</keyword>
<dbReference type="InterPro" id="IPR023201">
    <property type="entry name" value="SecY_dom_sf"/>
</dbReference>
<comment type="subunit">
    <text evidence="8">Component of the accessory SecA2/SecY2 protein translocase complex required to export cell wall proteins. May form heterotrimers with SecE and SecG subunits.</text>
</comment>
<dbReference type="AlphaFoldDB" id="A0A6I4RHI1"/>
<protein>
    <recommendedName>
        <fullName evidence="8 9">Accessory Sec system protein translocase subunit SecY2</fullName>
    </recommendedName>
</protein>
<keyword evidence="3 8" id="KW-0812">Transmembrane</keyword>
<dbReference type="NCBIfam" id="TIGR02920">
    <property type="entry name" value="acc_sec_Y2"/>
    <property type="match status" value="1"/>
</dbReference>
<feature type="transmembrane region" description="Helical" evidence="8">
    <location>
        <begin position="368"/>
        <end position="386"/>
    </location>
</feature>
<comment type="caution">
    <text evidence="11">The sequence shown here is derived from an EMBL/GenBank/DDBJ whole genome shotgun (WGS) entry which is preliminary data.</text>
</comment>
<accession>A0A6I4RHI1</accession>
<dbReference type="RefSeq" id="WP_154608704.1">
    <property type="nucleotide sequence ID" value="NZ_CP072115.1"/>
</dbReference>
<dbReference type="Gene3D" id="1.10.3370.10">
    <property type="entry name" value="SecY subunit domain"/>
    <property type="match status" value="1"/>
</dbReference>
<evidence type="ECO:0000256" key="2">
    <source>
        <dbReference type="ARBA" id="ARBA00022475"/>
    </source>
</evidence>
<feature type="transmembrane region" description="Helical" evidence="8">
    <location>
        <begin position="59"/>
        <end position="79"/>
    </location>
</feature>
<dbReference type="Proteomes" id="UP000435423">
    <property type="component" value="Unassembled WGS sequence"/>
</dbReference>
<evidence type="ECO:0000256" key="5">
    <source>
        <dbReference type="ARBA" id="ARBA00022989"/>
    </source>
</evidence>
<evidence type="ECO:0000256" key="4">
    <source>
        <dbReference type="ARBA" id="ARBA00022927"/>
    </source>
</evidence>
<dbReference type="SUPFAM" id="SSF103491">
    <property type="entry name" value="Preprotein translocase SecY subunit"/>
    <property type="match status" value="1"/>
</dbReference>
<dbReference type="GO" id="GO:0006605">
    <property type="term" value="P:protein targeting"/>
    <property type="evidence" value="ECO:0007669"/>
    <property type="project" value="UniProtKB-UniRule"/>
</dbReference>
<reference evidence="11 13" key="1">
    <citation type="submission" date="2019-10" db="EMBL/GenBank/DDBJ databases">
        <title>Streptococcis sp, isolated from the respiratory tract of Marmot.</title>
        <authorList>
            <person name="Zhang G."/>
        </authorList>
    </citation>
    <scope>NUCLEOTIDE SEQUENCE [LARGE SCALE GENOMIC DNA]</scope>
    <source>
        <strain evidence="11">Zg-70</strain>
        <strain evidence="13">zg-70</strain>
    </source>
</reference>
<evidence type="ECO:0000256" key="3">
    <source>
        <dbReference type="ARBA" id="ARBA00022692"/>
    </source>
</evidence>
<dbReference type="EMBL" id="WLCG01000010">
    <property type="protein sequence ID" value="MTB64877.1"/>
    <property type="molecule type" value="Genomic_DNA"/>
</dbReference>
<dbReference type="GO" id="GO:0005886">
    <property type="term" value="C:plasma membrane"/>
    <property type="evidence" value="ECO:0007669"/>
    <property type="project" value="UniProtKB-SubCell"/>
</dbReference>
<comment type="similarity">
    <text evidence="8">Belongs to the SecY/SEC61-alpha family. SecY2 subfamily.</text>
</comment>
<comment type="function">
    <text evidence="8">Part of the accessory SecA2/SecY2 system specifically required for export of possible cell wall proteins. The central subunit of a protein translocation channel.</text>
</comment>
<evidence type="ECO:0000313" key="11">
    <source>
        <dbReference type="EMBL" id="MWV56864.1"/>
    </source>
</evidence>
<keyword evidence="5 8" id="KW-1133">Transmembrane helix</keyword>
<evidence type="ECO:0000256" key="1">
    <source>
        <dbReference type="ARBA" id="ARBA00022448"/>
    </source>
</evidence>
<dbReference type="EMBL" id="WUBJ01000009">
    <property type="protein sequence ID" value="MWV56864.1"/>
    <property type="molecule type" value="Genomic_DNA"/>
</dbReference>
<reference evidence="10 12" key="2">
    <citation type="submission" date="2019-11" db="EMBL/GenBank/DDBJ databases">
        <title>Streptococcis sp. isolated from the respiratory tract of Marmot.</title>
        <authorList>
            <person name="Zhang G."/>
        </authorList>
    </citation>
    <scope>NUCLEOTIDE SEQUENCE [LARGE SCALE GENOMIC DNA]</scope>
    <source>
        <strain evidence="12">zg-86</strain>
        <strain evidence="10">Zg-86</strain>
    </source>
</reference>
<dbReference type="HAMAP" id="MF_01466">
    <property type="entry name" value="SecY2"/>
    <property type="match status" value="1"/>
</dbReference>
<comment type="caution">
    <text evidence="8">Lacks conserved residue(s) required for the propagation of feature annotation.</text>
</comment>
<keyword evidence="6 8" id="KW-0811">Translocation</keyword>
<dbReference type="PANTHER" id="PTHR10906">
    <property type="entry name" value="SECY/SEC61-ALPHA FAMILY MEMBER"/>
    <property type="match status" value="1"/>
</dbReference>
<dbReference type="Pfam" id="PF00344">
    <property type="entry name" value="SecY"/>
    <property type="match status" value="1"/>
</dbReference>
<keyword evidence="1 8" id="KW-0813">Transport</keyword>
<dbReference type="Proteomes" id="UP000435060">
    <property type="component" value="Unassembled WGS sequence"/>
</dbReference>
<keyword evidence="12" id="KW-1185">Reference proteome</keyword>
<evidence type="ECO:0000313" key="13">
    <source>
        <dbReference type="Proteomes" id="UP000435423"/>
    </source>
</evidence>
<sequence length="403" mass="45401">MRNFLFRYPLVKKILFSLWISIVFLMGRYIPLPHVDMSQVSLVADSSLEVASALSGGSLANIGLFSLGLGPWMYSTVLNRVCTLGRKRQVGGNTQQRKQLLVMLLVAMIQGLGIALTLTYVEHSIFNSIQLIAMTTLLLVAGSFVLTWLGNLNVTYGVGGSTLIMFLGMIVSQFRAVPIFVDVLAGPKAMYALFILVWTLLSIYVTVVFEKAEYRIPIERVSINSEMVKKAYLPIRVNPSNGMPIMYAYTFLALPQYFLMVLSYLLKDTSLLQYGVYFTTRNEIGIGIYLLLVLLLSYSFAFVNLDPLSISKEFRASGDYIKNVRSGKPTQLYLTDYIRFFGIFSGIIMGILLSTPLILFLSEQELQTITPLSGIFMMMTGMVLMIREEVFTSRLRRQYTELF</sequence>
<gene>
    <name evidence="8 11" type="primary">secY2</name>
    <name evidence="10" type="ORF">GGG87_07700</name>
    <name evidence="11" type="ORF">GGH11_07740</name>
</gene>
<dbReference type="GO" id="GO:0065002">
    <property type="term" value="P:intracellular protein transmembrane transport"/>
    <property type="evidence" value="ECO:0007669"/>
    <property type="project" value="UniProtKB-UniRule"/>
</dbReference>
<evidence type="ECO:0000256" key="8">
    <source>
        <dbReference type="HAMAP-Rule" id="MF_01466"/>
    </source>
</evidence>